<feature type="region of interest" description="Disordered" evidence="1">
    <location>
        <begin position="1"/>
        <end position="23"/>
    </location>
</feature>
<comment type="caution">
    <text evidence="3">The sequence shown here is derived from an EMBL/GenBank/DDBJ whole genome shotgun (WGS) entry which is preliminary data.</text>
</comment>
<gene>
    <name evidence="3" type="ORF">PNU26_08110</name>
</gene>
<accession>A0AAW6D9S6</accession>
<feature type="compositionally biased region" description="Polar residues" evidence="1">
    <location>
        <begin position="81"/>
        <end position="112"/>
    </location>
</feature>
<reference evidence="3" key="1">
    <citation type="submission" date="2023-01" db="EMBL/GenBank/DDBJ databases">
        <title>Human gut microbiome strain richness.</title>
        <authorList>
            <person name="Chen-Liaw A."/>
        </authorList>
    </citation>
    <scope>NUCLEOTIDE SEQUENCE</scope>
    <source>
        <strain evidence="3">1001095st1_G4_1001095IJ_161003</strain>
    </source>
</reference>
<protein>
    <recommendedName>
        <fullName evidence="5">Histone acetyltransferase Gcn5</fullName>
    </recommendedName>
</protein>
<dbReference type="InterPro" id="IPR046686">
    <property type="entry name" value="DUF6556"/>
</dbReference>
<dbReference type="AlphaFoldDB" id="A0AAW6D9S6"/>
<dbReference type="RefSeq" id="WP_195918127.1">
    <property type="nucleotide sequence ID" value="NZ_CP145867.1"/>
</dbReference>
<sequence>MSENYSRRNHSSKEEKKSAPKVTEHVTKGFTAFQKVLTAVGTILSIIVASITIMNFTASKNKDTSDSSANQSTVVIKEGNNKTQESSTASSSYGNATDSETQTSSQAGTNTYSSSADTTTGGNTTTSSSAATADTTSGNATTGGATTGDAASN</sequence>
<evidence type="ECO:0000313" key="4">
    <source>
        <dbReference type="Proteomes" id="UP001210204"/>
    </source>
</evidence>
<keyword evidence="2" id="KW-1133">Transmembrane helix</keyword>
<evidence type="ECO:0000256" key="2">
    <source>
        <dbReference type="SAM" id="Phobius"/>
    </source>
</evidence>
<evidence type="ECO:0008006" key="5">
    <source>
        <dbReference type="Google" id="ProtNLM"/>
    </source>
</evidence>
<keyword evidence="2" id="KW-0472">Membrane</keyword>
<dbReference type="Proteomes" id="UP001210204">
    <property type="component" value="Unassembled WGS sequence"/>
</dbReference>
<feature type="transmembrane region" description="Helical" evidence="2">
    <location>
        <begin position="36"/>
        <end position="58"/>
    </location>
</feature>
<dbReference type="Pfam" id="PF20193">
    <property type="entry name" value="DUF6556"/>
    <property type="match status" value="1"/>
</dbReference>
<feature type="compositionally biased region" description="Basic and acidic residues" evidence="1">
    <location>
        <begin position="11"/>
        <end position="23"/>
    </location>
</feature>
<proteinExistence type="predicted"/>
<organism evidence="3 4">
    <name type="scientific">Streptococcus salivarius</name>
    <dbReference type="NCBI Taxonomy" id="1304"/>
    <lineage>
        <taxon>Bacteria</taxon>
        <taxon>Bacillati</taxon>
        <taxon>Bacillota</taxon>
        <taxon>Bacilli</taxon>
        <taxon>Lactobacillales</taxon>
        <taxon>Streptococcaceae</taxon>
        <taxon>Streptococcus</taxon>
    </lineage>
</organism>
<evidence type="ECO:0000313" key="3">
    <source>
        <dbReference type="EMBL" id="MDB8614356.1"/>
    </source>
</evidence>
<feature type="region of interest" description="Disordered" evidence="1">
    <location>
        <begin position="58"/>
        <end position="153"/>
    </location>
</feature>
<evidence type="ECO:0000256" key="1">
    <source>
        <dbReference type="SAM" id="MobiDB-lite"/>
    </source>
</evidence>
<dbReference type="EMBL" id="JAQMJT010000009">
    <property type="protein sequence ID" value="MDB8614356.1"/>
    <property type="molecule type" value="Genomic_DNA"/>
</dbReference>
<feature type="compositionally biased region" description="Low complexity" evidence="1">
    <location>
        <begin position="113"/>
        <end position="153"/>
    </location>
</feature>
<keyword evidence="2" id="KW-0812">Transmembrane</keyword>
<name>A0AAW6D9S6_STRSL</name>